<organism evidence="2 3">
    <name type="scientific">Fictibacillus aquaticus</name>
    <dbReference type="NCBI Taxonomy" id="2021314"/>
    <lineage>
        <taxon>Bacteria</taxon>
        <taxon>Bacillati</taxon>
        <taxon>Bacillota</taxon>
        <taxon>Bacilli</taxon>
        <taxon>Bacillales</taxon>
        <taxon>Fictibacillaceae</taxon>
        <taxon>Fictibacillus</taxon>
    </lineage>
</organism>
<dbReference type="Proteomes" id="UP000215059">
    <property type="component" value="Unassembled WGS sequence"/>
</dbReference>
<feature type="compositionally biased region" description="Polar residues" evidence="1">
    <location>
        <begin position="105"/>
        <end position="114"/>
    </location>
</feature>
<dbReference type="EMBL" id="NOII01000003">
    <property type="protein sequence ID" value="OYD57740.1"/>
    <property type="molecule type" value="Genomic_DNA"/>
</dbReference>
<dbReference type="AlphaFoldDB" id="A0A235F8U8"/>
<dbReference type="OrthoDB" id="2452361at2"/>
<feature type="region of interest" description="Disordered" evidence="1">
    <location>
        <begin position="55"/>
        <end position="119"/>
    </location>
</feature>
<accession>A0A235F8U8</accession>
<reference evidence="2 3" key="1">
    <citation type="submission" date="2017-07" db="EMBL/GenBank/DDBJ databases">
        <title>Fictibacillus sp. nov. GDSW-R2A3 Genome sequencing and assembly.</title>
        <authorList>
            <person name="Mayilraj S."/>
        </authorList>
    </citation>
    <scope>NUCLEOTIDE SEQUENCE [LARGE SCALE GENOMIC DNA]</scope>
    <source>
        <strain evidence="2 3">GDSW-R2A3</strain>
    </source>
</reference>
<evidence type="ECO:0000313" key="3">
    <source>
        <dbReference type="Proteomes" id="UP000215059"/>
    </source>
</evidence>
<feature type="compositionally biased region" description="Low complexity" evidence="1">
    <location>
        <begin position="79"/>
        <end position="95"/>
    </location>
</feature>
<dbReference type="RefSeq" id="WP_094253091.1">
    <property type="nucleotide sequence ID" value="NZ_JBHLXL010000001.1"/>
</dbReference>
<evidence type="ECO:0000313" key="2">
    <source>
        <dbReference type="EMBL" id="OYD57740.1"/>
    </source>
</evidence>
<sequence length="235" mass="25414">MKKFIKWGLISLAVILVAAGGYAYYIFNIKTYDTADKEVDKIVKTAYEIKLPKLDGNLSSEDPAETAAPGEEKSKDNSKNTAKTASSTTQTAESGSESKPKSDQTGKNGSSSQPAPKAALTAESIKSQYRPSFESLQSQANSKLSALMGHAKAEYSQKVANGETISVGYFAQKYKGAAANLESATNSAFNTIYSSLQADLRRYGFSASEAQEFKTHYENEKNARRSELLAQITGR</sequence>
<proteinExistence type="predicted"/>
<name>A0A235F8U8_9BACL</name>
<protein>
    <submittedName>
        <fullName evidence="2">Uncharacterized protein</fullName>
    </submittedName>
</protein>
<keyword evidence="3" id="KW-1185">Reference proteome</keyword>
<evidence type="ECO:0000256" key="1">
    <source>
        <dbReference type="SAM" id="MobiDB-lite"/>
    </source>
</evidence>
<comment type="caution">
    <text evidence="2">The sequence shown here is derived from an EMBL/GenBank/DDBJ whole genome shotgun (WGS) entry which is preliminary data.</text>
</comment>
<gene>
    <name evidence="2" type="ORF">CGZ90_13860</name>
</gene>